<comment type="caution">
    <text evidence="4">The sequence shown here is derived from an EMBL/GenBank/DDBJ whole genome shotgun (WGS) entry which is preliminary data.</text>
</comment>
<dbReference type="GO" id="GO:0008270">
    <property type="term" value="F:zinc ion binding"/>
    <property type="evidence" value="ECO:0007669"/>
    <property type="project" value="UniProtKB-KW"/>
</dbReference>
<dbReference type="RefSeq" id="XP_041690907.1">
    <property type="nucleotide sequence ID" value="XM_041825537.1"/>
</dbReference>
<protein>
    <recommendedName>
        <fullName evidence="3">C2H2-type domain-containing protein</fullName>
    </recommendedName>
</protein>
<feature type="region of interest" description="Disordered" evidence="2">
    <location>
        <begin position="137"/>
        <end position="213"/>
    </location>
</feature>
<accession>A0A1L7UCH4</accession>
<proteinExistence type="predicted"/>
<dbReference type="AlphaFoldDB" id="A0A1L7UCH4"/>
<feature type="compositionally biased region" description="Polar residues" evidence="2">
    <location>
        <begin position="182"/>
        <end position="213"/>
    </location>
</feature>
<keyword evidence="1" id="KW-0862">Zinc</keyword>
<organism evidence="4 5">
    <name type="scientific">Fusarium mangiferae</name>
    <name type="common">Mango malformation disease fungus</name>
    <dbReference type="NCBI Taxonomy" id="192010"/>
    <lineage>
        <taxon>Eukaryota</taxon>
        <taxon>Fungi</taxon>
        <taxon>Dikarya</taxon>
        <taxon>Ascomycota</taxon>
        <taxon>Pezizomycotina</taxon>
        <taxon>Sordariomycetes</taxon>
        <taxon>Hypocreomycetidae</taxon>
        <taxon>Hypocreales</taxon>
        <taxon>Nectriaceae</taxon>
        <taxon>Fusarium</taxon>
        <taxon>Fusarium fujikuroi species complex</taxon>
    </lineage>
</organism>
<evidence type="ECO:0000313" key="5">
    <source>
        <dbReference type="Proteomes" id="UP000184255"/>
    </source>
</evidence>
<feature type="domain" description="C2H2-type" evidence="3">
    <location>
        <begin position="91"/>
        <end position="123"/>
    </location>
</feature>
<dbReference type="GeneID" id="65093466"/>
<gene>
    <name evidence="4" type="ORF">FMAN_14217</name>
</gene>
<evidence type="ECO:0000259" key="3">
    <source>
        <dbReference type="PROSITE" id="PS50157"/>
    </source>
</evidence>
<keyword evidence="1" id="KW-0863">Zinc-finger</keyword>
<evidence type="ECO:0000313" key="4">
    <source>
        <dbReference type="EMBL" id="CVL08119.1"/>
    </source>
</evidence>
<name>A0A1L7UCH4_FUSMA</name>
<dbReference type="EMBL" id="FCQH01000022">
    <property type="protein sequence ID" value="CVL08119.1"/>
    <property type="molecule type" value="Genomic_DNA"/>
</dbReference>
<reference evidence="5" key="1">
    <citation type="journal article" date="2016" name="Genome Biol. Evol.">
        <title>Comparative 'omics' of the Fusarium fujikuroi species complex highlights differences in genetic potential and metabolite synthesis.</title>
        <authorList>
            <person name="Niehaus E.-M."/>
            <person name="Muensterkoetter M."/>
            <person name="Proctor R.H."/>
            <person name="Brown D.W."/>
            <person name="Sharon A."/>
            <person name="Idan Y."/>
            <person name="Oren-Young L."/>
            <person name="Sieber C.M."/>
            <person name="Novak O."/>
            <person name="Pencik A."/>
            <person name="Tarkowska D."/>
            <person name="Hromadova K."/>
            <person name="Freeman S."/>
            <person name="Maymon M."/>
            <person name="Elazar M."/>
            <person name="Youssef S.A."/>
            <person name="El-Shabrawy E.S.M."/>
            <person name="Shalaby A.B.A."/>
            <person name="Houterman P."/>
            <person name="Brock N.L."/>
            <person name="Burkhardt I."/>
            <person name="Tsavkelova E.A."/>
            <person name="Dickschat J.S."/>
            <person name="Galuszka P."/>
            <person name="Gueldener U."/>
            <person name="Tudzynski B."/>
        </authorList>
    </citation>
    <scope>NUCLEOTIDE SEQUENCE [LARGE SCALE GENOMIC DNA]</scope>
    <source>
        <strain evidence="5">MRC7560</strain>
    </source>
</reference>
<keyword evidence="5" id="KW-1185">Reference proteome</keyword>
<evidence type="ECO:0000256" key="2">
    <source>
        <dbReference type="SAM" id="MobiDB-lite"/>
    </source>
</evidence>
<keyword evidence="1" id="KW-0479">Metal-binding</keyword>
<dbReference type="PROSITE" id="PS50157">
    <property type="entry name" value="ZINC_FINGER_C2H2_2"/>
    <property type="match status" value="1"/>
</dbReference>
<evidence type="ECO:0000256" key="1">
    <source>
        <dbReference type="PROSITE-ProRule" id="PRU00042"/>
    </source>
</evidence>
<dbReference type="VEuPathDB" id="FungiDB:FMAN_14217"/>
<dbReference type="Proteomes" id="UP000184255">
    <property type="component" value="Unassembled WGS sequence"/>
</dbReference>
<dbReference type="InterPro" id="IPR013087">
    <property type="entry name" value="Znf_C2H2_type"/>
</dbReference>
<sequence>MSFACCGCTRVFGSKKALDVHEKNFAGVITTAFQRFSSSLANSPHDLLKALLPSLHHLLQALESDSTEPREPSPLRTSLSNLLQALEHTPIPCPDPRCGRRFDSEKNLKRHYEKRELNTEQRVLDDSNLMRRHLKRTREECEEGKGADDERGCSNGSCVDRGVGKGKRGESEVSNEESEDSTLTPSDNLRPEQMSSSKDQTARQNTVRQEGQCSSAYENIPAAQQEPFSYVQNSLFDSGPSGGGSGGPTILISRNEATMSFNINGISHPYPWSNTEVTATAQAPSTTYGNHAEGLEPQSNGWVPGAVQAPEPAPTNYLLVENDVRYAQAPALDNHPVDQPVALDNMFGTQHNDKMASGHPLQLDYLDYGAQRHPP</sequence>
<feature type="compositionally biased region" description="Basic and acidic residues" evidence="2">
    <location>
        <begin position="137"/>
        <end position="152"/>
    </location>
</feature>